<keyword evidence="2" id="KW-1185">Reference proteome</keyword>
<accession>A0A7U3YPE3</accession>
<evidence type="ECO:0000313" key="2">
    <source>
        <dbReference type="Proteomes" id="UP000006365"/>
    </source>
</evidence>
<reference evidence="1 2" key="1">
    <citation type="journal article" date="2011" name="Stand. Genomic Sci.">
        <title>Complete genome sequence of Desulfobulbus propionicus type strain (1pr3).</title>
        <authorList>
            <person name="Pagani I."/>
            <person name="Lapidus A."/>
            <person name="Nolan M."/>
            <person name="Lucas S."/>
            <person name="Hammon N."/>
            <person name="Deshpande S."/>
            <person name="Cheng J.F."/>
            <person name="Chertkov O."/>
            <person name="Davenport K."/>
            <person name="Tapia R."/>
            <person name="Han C."/>
            <person name="Goodwin L."/>
            <person name="Pitluck S."/>
            <person name="Liolios K."/>
            <person name="Mavromatis K."/>
            <person name="Ivanova N."/>
            <person name="Mikhailova N."/>
            <person name="Pati A."/>
            <person name="Chen A."/>
            <person name="Palaniappan K."/>
            <person name="Land M."/>
            <person name="Hauser L."/>
            <person name="Chang Y.J."/>
            <person name="Jeffries C.D."/>
            <person name="Detter J.C."/>
            <person name="Brambilla E."/>
            <person name="Kannan K.P."/>
            <person name="Djao O.D."/>
            <person name="Rohde M."/>
            <person name="Pukall R."/>
            <person name="Spring S."/>
            <person name="Goker M."/>
            <person name="Sikorski J."/>
            <person name="Woyke T."/>
            <person name="Bristow J."/>
            <person name="Eisen J.A."/>
            <person name="Markowitz V."/>
            <person name="Hugenholtz P."/>
            <person name="Kyrpides N.C."/>
            <person name="Klenk H.P."/>
        </authorList>
    </citation>
    <scope>NUCLEOTIDE SEQUENCE [LARGE SCALE GENOMIC DNA]</scope>
    <source>
        <strain evidence="2">ATCC 33891 / DSM 2032 / 1pr3</strain>
    </source>
</reference>
<dbReference type="PROSITE" id="PS51257">
    <property type="entry name" value="PROKAR_LIPOPROTEIN"/>
    <property type="match status" value="1"/>
</dbReference>
<sequence length="175" mass="19040">MSKWSQFIAAAAVLAAASGCGLNQEVGKLVGLSGEDRTAYNGPVYPATNKIAIAFQSAQVDRSCRVFAEVLVQLPANQTGKDIEAAVLGEAGKRGADQVLIGQSRQSEDDNGLRFLYYGPAYEYLCDEQCGGWKFGYDLWEKQGAWVSVGYAEWGRGEAHFETPLTMQLAMLRCQ</sequence>
<dbReference type="AlphaFoldDB" id="A0A7U3YPE3"/>
<protein>
    <recommendedName>
        <fullName evidence="3">Lipoprotein</fullName>
    </recommendedName>
</protein>
<proteinExistence type="predicted"/>
<organism evidence="1 2">
    <name type="scientific">Desulfobulbus propionicus (strain ATCC 33891 / DSM 2032 / VKM B-1956 / 1pr3)</name>
    <dbReference type="NCBI Taxonomy" id="577650"/>
    <lineage>
        <taxon>Bacteria</taxon>
        <taxon>Pseudomonadati</taxon>
        <taxon>Thermodesulfobacteriota</taxon>
        <taxon>Desulfobulbia</taxon>
        <taxon>Desulfobulbales</taxon>
        <taxon>Desulfobulbaceae</taxon>
        <taxon>Desulfobulbus</taxon>
    </lineage>
</organism>
<name>A0A7U3YPE3_DESPD</name>
<dbReference type="Proteomes" id="UP000006365">
    <property type="component" value="Chromosome"/>
</dbReference>
<dbReference type="EMBL" id="CP002364">
    <property type="protein sequence ID" value="ADW19116.1"/>
    <property type="molecule type" value="Genomic_DNA"/>
</dbReference>
<dbReference type="KEGG" id="dpr:Despr_2983"/>
<gene>
    <name evidence="1" type="ordered locus">Despr_2983</name>
</gene>
<evidence type="ECO:0008006" key="3">
    <source>
        <dbReference type="Google" id="ProtNLM"/>
    </source>
</evidence>
<evidence type="ECO:0000313" key="1">
    <source>
        <dbReference type="EMBL" id="ADW19116.1"/>
    </source>
</evidence>
<dbReference type="RefSeq" id="WP_015725641.1">
    <property type="nucleotide sequence ID" value="NC_014972.1"/>
</dbReference>